<evidence type="ECO:0000256" key="1">
    <source>
        <dbReference type="ARBA" id="ARBA00001954"/>
    </source>
</evidence>
<dbReference type="PANTHER" id="PTHR39479">
    <property type="match status" value="1"/>
</dbReference>
<evidence type="ECO:0000256" key="3">
    <source>
        <dbReference type="ARBA" id="ARBA00023002"/>
    </source>
</evidence>
<dbReference type="InterPro" id="IPR047869">
    <property type="entry name" value="YdcJ_bac-like"/>
</dbReference>
<keyword evidence="2" id="KW-0223">Dioxygenase</keyword>
<dbReference type="HOGENOM" id="CLU_026640_0_0_5"/>
<dbReference type="STRING" id="1185652.USDA257_c58020"/>
<keyword evidence="4" id="KW-0408">Iron</keyword>
<evidence type="ECO:0000256" key="7">
    <source>
        <dbReference type="ARBA" id="ARBA00035034"/>
    </source>
</evidence>
<dbReference type="Gene3D" id="3.10.180.80">
    <property type="entry name" value="Uncharacterised protein PF07063, DUF1338"/>
    <property type="match status" value="1"/>
</dbReference>
<dbReference type="SMART" id="SM01150">
    <property type="entry name" value="DUF1338"/>
    <property type="match status" value="1"/>
</dbReference>
<proteinExistence type="inferred from homology"/>
<dbReference type="CDD" id="cd16348">
    <property type="entry name" value="VOC_YdcJ_like"/>
    <property type="match status" value="1"/>
</dbReference>
<dbReference type="Pfam" id="PF07063">
    <property type="entry name" value="HGLS"/>
    <property type="match status" value="1"/>
</dbReference>
<sequence length="486" mass="54344">MIRIKNDLVFTLSARRAPVKENSFVSADDIRAAFSAAMSLMYREEVPAYGTLMELVAKVNADTLAADATLKERLEATDTLERLSEERHGAIRLGTPAELSVMRRVFAVMGMYPVGYYDLSTAGVPVHSTAFRPVGEAALKRNPFRVFTSLLRLDLIADEMLRTEADAILEERRIFTPGAIELTEKAERGGGLDKADAERFVVEVLETFRWHDRANVSAEMYERLHDAHRLIADVVSFKGPHINHLTPRTLDIDQVQALMPEYGIAPKAVVEGPPTRNCPILLRQTSFKALEEAVSFRDADGGWKPGSHTARFGEIEQRGIALTPKGRALYDRLLDESRKIVRPSADGSNAREYGAALANAFDAFPDSWTEIRQAGLGYFSYSLTEKGRQTKLPGRRGLDSLIADGLVQYDPIVYEDFLPVSAAGIFQSNLGDGGQQEFVASPNQKRFEARRRPQRIRSLCRHRKGIDRELPQGLDRRRGSGMIRRR</sequence>
<evidence type="ECO:0000256" key="8">
    <source>
        <dbReference type="ARBA" id="ARBA00035045"/>
    </source>
</evidence>
<dbReference type="EMBL" id="CP003563">
    <property type="protein sequence ID" value="AFL54313.1"/>
    <property type="molecule type" value="Genomic_DNA"/>
</dbReference>
<evidence type="ECO:0000256" key="6">
    <source>
        <dbReference type="ARBA" id="ARBA00035023"/>
    </source>
</evidence>
<gene>
    <name evidence="9" type="primary">ydcJ2</name>
    <name evidence="9" type="ORF">USDA257_c58020</name>
</gene>
<evidence type="ECO:0000313" key="9">
    <source>
        <dbReference type="EMBL" id="AFL54313.1"/>
    </source>
</evidence>
<evidence type="ECO:0000313" key="10">
    <source>
        <dbReference type="Proteomes" id="UP000006180"/>
    </source>
</evidence>
<dbReference type="eggNOG" id="COG5383">
    <property type="taxonomic scope" value="Bacteria"/>
</dbReference>
<protein>
    <recommendedName>
        <fullName evidence="7">2-oxoadipate dioxygenase/decarboxylase</fullName>
        <ecNumber evidence="6">1.13.11.93</ecNumber>
    </recommendedName>
    <alternativeName>
        <fullName evidence="8">2-hydroxyglutarate synthase</fullName>
    </alternativeName>
</protein>
<evidence type="ECO:0000256" key="4">
    <source>
        <dbReference type="ARBA" id="ARBA00023004"/>
    </source>
</evidence>
<evidence type="ECO:0000256" key="2">
    <source>
        <dbReference type="ARBA" id="ARBA00022964"/>
    </source>
</evidence>
<dbReference type="EC" id="1.13.11.93" evidence="6"/>
<dbReference type="KEGG" id="sfd:USDA257_c58020"/>
<organism evidence="9 10">
    <name type="scientific">Sinorhizobium fredii (strain USDA 257)</name>
    <dbReference type="NCBI Taxonomy" id="1185652"/>
    <lineage>
        <taxon>Bacteria</taxon>
        <taxon>Pseudomonadati</taxon>
        <taxon>Pseudomonadota</taxon>
        <taxon>Alphaproteobacteria</taxon>
        <taxon>Hyphomicrobiales</taxon>
        <taxon>Rhizobiaceae</taxon>
        <taxon>Sinorhizobium/Ensifer group</taxon>
        <taxon>Sinorhizobium</taxon>
    </lineage>
</organism>
<comment type="similarity">
    <text evidence="5">Belongs to the 2-oxoadipate dioxygenase/decarboxylase family.</text>
</comment>
<dbReference type="PANTHER" id="PTHR39479:SF2">
    <property type="entry name" value="2-OXOADIPATE DIOXYGENASE_DECARBOXYLASE"/>
    <property type="match status" value="1"/>
</dbReference>
<dbReference type="PATRIC" id="fig|1185652.3.peg.6024"/>
<evidence type="ECO:0000256" key="5">
    <source>
        <dbReference type="ARBA" id="ARBA00035013"/>
    </source>
</evidence>
<dbReference type="GO" id="GO:0051213">
    <property type="term" value="F:dioxygenase activity"/>
    <property type="evidence" value="ECO:0007669"/>
    <property type="project" value="UniProtKB-KW"/>
</dbReference>
<dbReference type="Proteomes" id="UP000006180">
    <property type="component" value="Chromosome"/>
</dbReference>
<dbReference type="InterPro" id="IPR009770">
    <property type="entry name" value="HGLS"/>
</dbReference>
<keyword evidence="3" id="KW-0560">Oxidoreductase</keyword>
<dbReference type="AlphaFoldDB" id="I3XEK7"/>
<comment type="cofactor">
    <cofactor evidence="1">
        <name>Fe(2+)</name>
        <dbReference type="ChEBI" id="CHEBI:29033"/>
    </cofactor>
</comment>
<reference evidence="9 10" key="1">
    <citation type="journal article" date="2012" name="J. Bacteriol.">
        <title>Complete genome sequence of the broad-host-range strain Sinorhizobium fredii USDA257.</title>
        <authorList>
            <person name="Schuldes J."/>
            <person name="Rodriguez Orbegoso M."/>
            <person name="Schmeisser C."/>
            <person name="Krishnan H.B."/>
            <person name="Daniel R."/>
            <person name="Streit W.R."/>
        </authorList>
    </citation>
    <scope>NUCLEOTIDE SEQUENCE [LARGE SCALE GENOMIC DNA]</scope>
    <source>
        <strain evidence="9 10">USDA 257</strain>
    </source>
</reference>
<name>I3XEK7_SINF2</name>
<accession>I3XEK7</accession>